<comment type="caution">
    <text evidence="1">The sequence shown here is derived from an EMBL/GenBank/DDBJ whole genome shotgun (WGS) entry which is preliminary data.</text>
</comment>
<reference evidence="1 2" key="1">
    <citation type="submission" date="2023-06" db="EMBL/GenBank/DDBJ databases">
        <title>Genome sequence of Methanimicrococcus sp. At1.</title>
        <authorList>
            <person name="Protasov E."/>
            <person name="Platt K."/>
            <person name="Poehlein A."/>
            <person name="Daniel R."/>
            <person name="Brune A."/>
        </authorList>
    </citation>
    <scope>NUCLEOTIDE SEQUENCE [LARGE SCALE GENOMIC DNA]</scope>
    <source>
        <strain evidence="1 2">At1</strain>
    </source>
</reference>
<protein>
    <submittedName>
        <fullName evidence="1">Uncharacterized protein</fullName>
    </submittedName>
</protein>
<evidence type="ECO:0000313" key="2">
    <source>
        <dbReference type="Proteomes" id="UP001272052"/>
    </source>
</evidence>
<organism evidence="1 2">
    <name type="scientific">Methanimicrococcus hacksteinii</name>
    <dbReference type="NCBI Taxonomy" id="3028293"/>
    <lineage>
        <taxon>Archaea</taxon>
        <taxon>Methanobacteriati</taxon>
        <taxon>Methanobacteriota</taxon>
        <taxon>Stenosarchaea group</taxon>
        <taxon>Methanomicrobia</taxon>
        <taxon>Methanosarcinales</taxon>
        <taxon>Methanosarcinaceae</taxon>
        <taxon>Methanimicrococcus</taxon>
    </lineage>
</organism>
<dbReference type="RefSeq" id="WP_318785167.1">
    <property type="nucleotide sequence ID" value="NZ_JAWDKC010000008.1"/>
</dbReference>
<name>A0ABU3VPC9_9EURY</name>
<keyword evidence="2" id="KW-1185">Reference proteome</keyword>
<gene>
    <name evidence="1" type="ORF">MmiAt1_02980</name>
</gene>
<proteinExistence type="predicted"/>
<accession>A0ABU3VPC9</accession>
<dbReference type="Proteomes" id="UP001272052">
    <property type="component" value="Unassembled WGS sequence"/>
</dbReference>
<evidence type="ECO:0000313" key="1">
    <source>
        <dbReference type="EMBL" id="MDV0444760.1"/>
    </source>
</evidence>
<dbReference type="EMBL" id="JAWDKC010000008">
    <property type="protein sequence ID" value="MDV0444760.1"/>
    <property type="molecule type" value="Genomic_DNA"/>
</dbReference>
<sequence length="71" mass="8547">MWYETFDEIFTYVGQAPEPTPEQAEETKKRLKRMDEDLERQIQRIKAGIRLDGTRYDEEELVIFKSIYGED</sequence>